<comment type="subcellular location">
    <subcellularLocation>
        <location evidence="1">Cell membrane</location>
        <topology evidence="1">Multi-pass membrane protein</topology>
    </subcellularLocation>
</comment>
<evidence type="ECO:0000256" key="1">
    <source>
        <dbReference type="ARBA" id="ARBA00004651"/>
    </source>
</evidence>
<keyword evidence="6 7" id="KW-0472">Membrane</keyword>
<sequence length="177" mass="18908">MLGELFIAFVKIGLFSFGGGYAVIPSIQYQANSLGWMSDSAFGKSILISGMAPGPIATNSATLIGYQIAGINGAIVSTIGMILPSFILIIIVALFFYKIRGKQWVKATLYGLKPIITVLIFYAAFHLFVLGKEGSMLNWTIGATLVIVGLAVYGLLKYKLHPLWVIAGSGLAGIILF</sequence>
<feature type="transmembrane region" description="Helical" evidence="7">
    <location>
        <begin position="136"/>
        <end position="156"/>
    </location>
</feature>
<dbReference type="Proteomes" id="UP001493487">
    <property type="component" value="Unassembled WGS sequence"/>
</dbReference>
<dbReference type="PANTHER" id="PTHR43663:SF1">
    <property type="entry name" value="CHROMATE TRANSPORTER"/>
    <property type="match status" value="1"/>
</dbReference>
<comment type="similarity">
    <text evidence="2">Belongs to the chromate ion transporter (CHR) (TC 2.A.51) family.</text>
</comment>
<feature type="transmembrane region" description="Helical" evidence="7">
    <location>
        <begin position="74"/>
        <end position="97"/>
    </location>
</feature>
<feature type="transmembrane region" description="Helical" evidence="7">
    <location>
        <begin position="45"/>
        <end position="68"/>
    </location>
</feature>
<evidence type="ECO:0000256" key="2">
    <source>
        <dbReference type="ARBA" id="ARBA00005262"/>
    </source>
</evidence>
<evidence type="ECO:0000256" key="4">
    <source>
        <dbReference type="ARBA" id="ARBA00022692"/>
    </source>
</evidence>
<evidence type="ECO:0000313" key="8">
    <source>
        <dbReference type="EMBL" id="MEQ4482474.1"/>
    </source>
</evidence>
<evidence type="ECO:0000256" key="3">
    <source>
        <dbReference type="ARBA" id="ARBA00022475"/>
    </source>
</evidence>
<keyword evidence="4 7" id="KW-0812">Transmembrane</keyword>
<evidence type="ECO:0000313" key="9">
    <source>
        <dbReference type="Proteomes" id="UP001493487"/>
    </source>
</evidence>
<dbReference type="PANTHER" id="PTHR43663">
    <property type="entry name" value="CHROMATE TRANSPORT PROTEIN-RELATED"/>
    <property type="match status" value="1"/>
</dbReference>
<keyword evidence="5 7" id="KW-1133">Transmembrane helix</keyword>
<proteinExistence type="inferred from homology"/>
<accession>A0ABV1KQW3</accession>
<dbReference type="InterPro" id="IPR003370">
    <property type="entry name" value="Chromate_transpt"/>
</dbReference>
<dbReference type="Pfam" id="PF02417">
    <property type="entry name" value="Chromate_transp"/>
    <property type="match status" value="1"/>
</dbReference>
<keyword evidence="9" id="KW-1185">Reference proteome</keyword>
<comment type="caution">
    <text evidence="8">The sequence shown here is derived from an EMBL/GenBank/DDBJ whole genome shotgun (WGS) entry which is preliminary data.</text>
</comment>
<keyword evidence="3" id="KW-1003">Cell membrane</keyword>
<feature type="transmembrane region" description="Helical" evidence="7">
    <location>
        <begin position="109"/>
        <end position="130"/>
    </location>
</feature>
<feature type="transmembrane region" description="Helical" evidence="7">
    <location>
        <begin position="6"/>
        <end position="24"/>
    </location>
</feature>
<organism evidence="8 9">
    <name type="scientific">Cohnella silvisoli</name>
    <dbReference type="NCBI Taxonomy" id="2873699"/>
    <lineage>
        <taxon>Bacteria</taxon>
        <taxon>Bacillati</taxon>
        <taxon>Bacillota</taxon>
        <taxon>Bacilli</taxon>
        <taxon>Bacillales</taxon>
        <taxon>Paenibacillaceae</taxon>
        <taxon>Cohnella</taxon>
    </lineage>
</organism>
<protein>
    <submittedName>
        <fullName evidence="8">Chromate transporter</fullName>
    </submittedName>
</protein>
<evidence type="ECO:0000256" key="6">
    <source>
        <dbReference type="ARBA" id="ARBA00023136"/>
    </source>
</evidence>
<dbReference type="EMBL" id="JASKHM010000004">
    <property type="protein sequence ID" value="MEQ4482474.1"/>
    <property type="molecule type" value="Genomic_DNA"/>
</dbReference>
<dbReference type="InterPro" id="IPR052518">
    <property type="entry name" value="CHR_Transporter"/>
</dbReference>
<evidence type="ECO:0000256" key="5">
    <source>
        <dbReference type="ARBA" id="ARBA00022989"/>
    </source>
</evidence>
<gene>
    <name evidence="8" type="ORF">QJS35_08720</name>
</gene>
<name>A0ABV1KQW3_9BACL</name>
<evidence type="ECO:0000256" key="7">
    <source>
        <dbReference type="SAM" id="Phobius"/>
    </source>
</evidence>
<reference evidence="8 9" key="1">
    <citation type="journal article" date="2023" name="Genome Announc.">
        <title>Pan-Genome Analyses of the Genus Cohnella and Proposal of the Novel Species Cohnella silvisoli sp. nov., Isolated from Forest Soil.</title>
        <authorList>
            <person name="Wang C."/>
            <person name="Mao L."/>
            <person name="Bao G."/>
            <person name="Zhu H."/>
        </authorList>
    </citation>
    <scope>NUCLEOTIDE SEQUENCE [LARGE SCALE GENOMIC DNA]</scope>
    <source>
        <strain evidence="8 9">NL03-T5-1</strain>
    </source>
</reference>